<feature type="domain" description="Thiopeptide-type bacteriocin biosynthesis" evidence="3">
    <location>
        <begin position="821"/>
        <end position="1087"/>
    </location>
</feature>
<reference evidence="5" key="1">
    <citation type="submission" date="2018-12" db="EMBL/GenBank/DDBJ databases">
        <title>Tengunoibacter tsumagoiensis gen. nov., sp. nov., Dictyobacter kobayashii sp. nov., D. alpinus sp. nov., and D. joshuensis sp. nov. and description of Dictyobacteraceae fam. nov. within the order Ktedonobacterales isolated from Tengu-no-mugimeshi.</title>
        <authorList>
            <person name="Wang C.M."/>
            <person name="Zheng Y."/>
            <person name="Sakai Y."/>
            <person name="Toyoda A."/>
            <person name="Minakuchi Y."/>
            <person name="Abe K."/>
            <person name="Yokota A."/>
            <person name="Yabe S."/>
        </authorList>
    </citation>
    <scope>NUCLEOTIDE SEQUENCE [LARGE SCALE GENOMIC DNA]</scope>
    <source>
        <strain evidence="5">Uno16</strain>
    </source>
</reference>
<organism evidence="4 5">
    <name type="scientific">Dictyobacter alpinus</name>
    <dbReference type="NCBI Taxonomy" id="2014873"/>
    <lineage>
        <taxon>Bacteria</taxon>
        <taxon>Bacillati</taxon>
        <taxon>Chloroflexota</taxon>
        <taxon>Ktedonobacteria</taxon>
        <taxon>Ktedonobacterales</taxon>
        <taxon>Dictyobacteraceae</taxon>
        <taxon>Dictyobacter</taxon>
    </lineage>
</organism>
<evidence type="ECO:0000256" key="1">
    <source>
        <dbReference type="SAM" id="Phobius"/>
    </source>
</evidence>
<dbReference type="RefSeq" id="WP_126629720.1">
    <property type="nucleotide sequence ID" value="NZ_BIFT01000002.1"/>
</dbReference>
<dbReference type="Pfam" id="PF14028">
    <property type="entry name" value="Lant_dehydr_C"/>
    <property type="match status" value="1"/>
</dbReference>
<proteinExistence type="predicted"/>
<dbReference type="EMBL" id="BIFT01000002">
    <property type="protein sequence ID" value="GCE29462.1"/>
    <property type="molecule type" value="Genomic_DNA"/>
</dbReference>
<dbReference type="NCBIfam" id="TIGR03891">
    <property type="entry name" value="thiopep_ocin"/>
    <property type="match status" value="1"/>
</dbReference>
<keyword evidence="1" id="KW-0812">Transmembrane</keyword>
<protein>
    <submittedName>
        <fullName evidence="4">Lantibiotic dehydratase</fullName>
    </submittedName>
</protein>
<keyword evidence="1" id="KW-0472">Membrane</keyword>
<keyword evidence="5" id="KW-1185">Reference proteome</keyword>
<comment type="caution">
    <text evidence="4">The sequence shown here is derived from an EMBL/GenBank/DDBJ whole genome shotgun (WGS) entry which is preliminary data.</text>
</comment>
<evidence type="ECO:0000259" key="3">
    <source>
        <dbReference type="Pfam" id="PF14028"/>
    </source>
</evidence>
<dbReference type="AlphaFoldDB" id="A0A402BDU3"/>
<evidence type="ECO:0000313" key="4">
    <source>
        <dbReference type="EMBL" id="GCE29462.1"/>
    </source>
</evidence>
<dbReference type="InterPro" id="IPR006827">
    <property type="entry name" value="Lant_deHydtase_N"/>
</dbReference>
<dbReference type="Proteomes" id="UP000287171">
    <property type="component" value="Unassembled WGS sequence"/>
</dbReference>
<evidence type="ECO:0000259" key="2">
    <source>
        <dbReference type="Pfam" id="PF04738"/>
    </source>
</evidence>
<evidence type="ECO:0000313" key="5">
    <source>
        <dbReference type="Proteomes" id="UP000287171"/>
    </source>
</evidence>
<dbReference type="OrthoDB" id="145323at2"/>
<sequence>MFHDGRKRTGQKQQCLSKQDASLYHATGTFLVRVPAFSLAVFLQLTTRHIFCETSEEGNEDEAFAEGVQHGYEQVRLLMMTSSFFRVAVSLASQDLVQGFFRLHQDPVSPARMKRVYSRLMRYLVRMSTRATPFGLFAGVALGTITDTTQLTLEQHALGHVHVRPDIGWLSAFLREREQQPHAPAQMCLMVNSTAQVVGNRVLLSSVDEGGNTANETLSLRAIPLVRRVFEIARYPLCYTDLVTALSHAFPRLPESQIHLVLKQLWDAHVLMSTLHPPLTGGEPLTFVLQQLQSWPHSRWAQHMREELLSLEPLLNAVHHADLSECNALEDHLSALSARQNALVAHYPHSLVQVDAALTMKHPSLHTSVAAAVEEAADVLLRLGIYPRGIQTLERYRAAFVHKYGMAEVPLLRLLSTESGLGAPTNYTRPPRSYPLPALEIPSKQDQTRDQQLCALLMHALKRQHMEIVLTEEMIQELTQWAPSPEHPAPPEIDVFFQVQATSMNEVDQGSWESLVIQGLVPGGRTMGRFAQVLGGSAVTSLQASAREVEALFPNVVFADLTYLPSDARGANVALRPPLHPYEITVNTMPSRAEEFVLSLDDLVVGVRDNRLYVRSLRLGKEVKVYQRTMLNVRYAPNICRFLLEIAEDGSPHPEPFDWGMMRTAPFLPRVVYKKIVLSLAQWHVRLRDIQPEGKGNEEVRWFMGLQQWRKRWQVPRYVYLTTLDQRLLLDLEHPLLVQELWSELKHAQPGTSICLQEMLPDFDHLICRDVQQAPYIAEMVMPLVLRASCSMTSGAAQVQHALYPSVVSTEERSFLPGEDWMYLKIYIAPLFQDELITGPLREIVKHVRDANLCDEWFYLRYADPDPHLRLRFHARIPDAKETVLKLVLSWAHQLVHAGTVTNVHVVPYEREIERYGGPALIGDIERFFSSNSDMVSELVALQYTKHVTYHPLVVAVMTLDQLFCSWGYDLSARLRHAQAHTHKYASKEVFAAHRKQLSTLLFPWRYEDEHNESLMSQRQTILSLCALQASMAVHLMTHIHMLAAQNALWNDPEHILGSLAHLHLNRLLGIDRKQEQVVYDLWRHVLEATTRRPPG</sequence>
<accession>A0A402BDU3</accession>
<name>A0A402BDU3_9CHLR</name>
<feature type="domain" description="Lantibiotic dehydratase N-terminal" evidence="2">
    <location>
        <begin position="85"/>
        <end position="741"/>
    </location>
</feature>
<dbReference type="InterPro" id="IPR023809">
    <property type="entry name" value="Thiopep_bacteriocin_synth_dom"/>
</dbReference>
<keyword evidence="1" id="KW-1133">Transmembrane helix</keyword>
<dbReference type="Pfam" id="PF04738">
    <property type="entry name" value="Lant_dehydr_N"/>
    <property type="match status" value="1"/>
</dbReference>
<feature type="transmembrane region" description="Helical" evidence="1">
    <location>
        <begin position="21"/>
        <end position="43"/>
    </location>
</feature>
<gene>
    <name evidence="4" type="ORF">KDA_49460</name>
</gene>